<dbReference type="InterPro" id="IPR027582">
    <property type="entry name" value="Amanitin/phalloidin"/>
</dbReference>
<dbReference type="EMBL" id="MN318169">
    <property type="protein sequence ID" value="QIP67813.1"/>
    <property type="molecule type" value="Genomic_DNA"/>
</dbReference>
<accession>A0A6G9EKU9</accession>
<comment type="similarity">
    <text evidence="1">Belongs to the MSDIN fungal toxin family.</text>
</comment>
<evidence type="ECO:0000313" key="3">
    <source>
        <dbReference type="EMBL" id="QIP67813.1"/>
    </source>
</evidence>
<dbReference type="AlphaFoldDB" id="A0A6G9EKU9"/>
<reference evidence="3" key="1">
    <citation type="submission" date="2019-08" db="EMBL/GenBank/DDBJ databases">
        <title>Diversity of MSDIN family members in amanitin-producing mushrooms and phylogeny of the toxin and the prolyl oligopeptidase genes.</title>
        <authorList>
            <person name="He Z.M."/>
        </authorList>
    </citation>
    <scope>NUCLEOTIDE SEQUENCE</scope>
</reference>
<dbReference type="NCBIfam" id="TIGR04309">
    <property type="entry name" value="amanitin"/>
    <property type="match status" value="1"/>
</dbReference>
<proteinExistence type="inferred from homology"/>
<dbReference type="GO" id="GO:0090729">
    <property type="term" value="F:toxin activity"/>
    <property type="evidence" value="ECO:0007669"/>
    <property type="project" value="UniProtKB-KW"/>
</dbReference>
<name>A0A6G9EKU9_AMAEX</name>
<organism evidence="3">
    <name type="scientific">Amanita exitialis</name>
    <name type="common">Guangzhou destroying angel</name>
    <dbReference type="NCBI Taxonomy" id="262245"/>
    <lineage>
        <taxon>Eukaryota</taxon>
        <taxon>Fungi</taxon>
        <taxon>Dikarya</taxon>
        <taxon>Basidiomycota</taxon>
        <taxon>Agaricomycotina</taxon>
        <taxon>Agaricomycetes</taxon>
        <taxon>Agaricomycetidae</taxon>
        <taxon>Agaricales</taxon>
        <taxon>Pluteineae</taxon>
        <taxon>Amanitaceae</taxon>
        <taxon>Amanita</taxon>
    </lineage>
</organism>
<evidence type="ECO:0000256" key="1">
    <source>
        <dbReference type="ARBA" id="ARBA00010534"/>
    </source>
</evidence>
<protein>
    <submittedName>
        <fullName evidence="3">Cyclopeptide GFLLWA</fullName>
    </submittedName>
</protein>
<keyword evidence="2" id="KW-0800">Toxin</keyword>
<sequence>MSDINATRLPGFLLWAYVGDDVDYILTRGESLA</sequence>
<evidence type="ECO:0000256" key="2">
    <source>
        <dbReference type="ARBA" id="ARBA00022656"/>
    </source>
</evidence>